<gene>
    <name evidence="1" type="ORF">SAMN02910418_00505</name>
</gene>
<sequence length="239" mass="26723">MVCSRSSTVLRRRTTAGGTRAVPQGLDLPMEVIDTFEAYSSGWTVLFEAQFTALPLSMRRALAHTKARGFRTIWWPQSLRDAGDGPVLRYVTRGVTPSQHAEVDPATWRRAQPVLPRTRELAGTFAPRSGPNCFGTVMAAAGISGADQEWMEQPPFERWLAAHSQPIRGRSADDHAGTVLVWRQPDGLAVHACVTIGDGWVLNKPSQAWCSPRFIWSTRHAIFHSRYRGTHLHRCRLTR</sequence>
<evidence type="ECO:0000313" key="2">
    <source>
        <dbReference type="Proteomes" id="UP000199288"/>
    </source>
</evidence>
<protein>
    <submittedName>
        <fullName evidence="1">Uncharacterized protein</fullName>
    </submittedName>
</protein>
<organism evidence="1 2">
    <name type="scientific">Bowdeniella nasicola</name>
    <dbReference type="NCBI Taxonomy" id="208480"/>
    <lineage>
        <taxon>Bacteria</taxon>
        <taxon>Bacillati</taxon>
        <taxon>Actinomycetota</taxon>
        <taxon>Actinomycetes</taxon>
        <taxon>Actinomycetales</taxon>
        <taxon>Actinomycetaceae</taxon>
        <taxon>Bowdeniella</taxon>
    </lineage>
</organism>
<evidence type="ECO:0000313" key="1">
    <source>
        <dbReference type="EMBL" id="SDZ90895.1"/>
    </source>
</evidence>
<name>A0A1H3WUR2_9ACTO</name>
<keyword evidence="2" id="KW-1185">Reference proteome</keyword>
<dbReference type="AlphaFoldDB" id="A0A1H3WUR2"/>
<dbReference type="EMBL" id="FNQV01000003">
    <property type="protein sequence ID" value="SDZ90895.1"/>
    <property type="molecule type" value="Genomic_DNA"/>
</dbReference>
<reference evidence="2" key="1">
    <citation type="submission" date="2016-10" db="EMBL/GenBank/DDBJ databases">
        <authorList>
            <person name="Varghese N."/>
            <person name="Submissions S."/>
        </authorList>
    </citation>
    <scope>NUCLEOTIDE SEQUENCE [LARGE SCALE GENOMIC DNA]</scope>
    <source>
        <strain evidence="2">KPR-1</strain>
    </source>
</reference>
<proteinExistence type="predicted"/>
<dbReference type="Proteomes" id="UP000199288">
    <property type="component" value="Unassembled WGS sequence"/>
</dbReference>
<accession>A0A1H3WUR2</accession>